<protein>
    <submittedName>
        <fullName evidence="1">Uncharacterized protein</fullName>
    </submittedName>
</protein>
<gene>
    <name evidence="1" type="ORF">GCM10022224_066620</name>
</gene>
<comment type="caution">
    <text evidence="1">The sequence shown here is derived from an EMBL/GenBank/DDBJ whole genome shotgun (WGS) entry which is preliminary data.</text>
</comment>
<proteinExistence type="predicted"/>
<name>A0ABP7CJX5_9ACTN</name>
<keyword evidence="2" id="KW-1185">Reference proteome</keyword>
<organism evidence="1 2">
    <name type="scientific">Nonomuraea antimicrobica</name>
    <dbReference type="NCBI Taxonomy" id="561173"/>
    <lineage>
        <taxon>Bacteria</taxon>
        <taxon>Bacillati</taxon>
        <taxon>Actinomycetota</taxon>
        <taxon>Actinomycetes</taxon>
        <taxon>Streptosporangiales</taxon>
        <taxon>Streptosporangiaceae</taxon>
        <taxon>Nonomuraea</taxon>
    </lineage>
</organism>
<evidence type="ECO:0000313" key="1">
    <source>
        <dbReference type="EMBL" id="GAA3691697.1"/>
    </source>
</evidence>
<sequence length="79" mass="8369">MPYVVGGRAREGLGAVAALKDERLAAGHRGQLLLELVALAGEDQRGQAAEFGDNLVELAAVWPVRLLRRGEGSPGIEIH</sequence>
<accession>A0ABP7CJX5</accession>
<evidence type="ECO:0000313" key="2">
    <source>
        <dbReference type="Proteomes" id="UP001500902"/>
    </source>
</evidence>
<dbReference type="Proteomes" id="UP001500902">
    <property type="component" value="Unassembled WGS sequence"/>
</dbReference>
<dbReference type="EMBL" id="BAAAZP010000123">
    <property type="protein sequence ID" value="GAA3691697.1"/>
    <property type="molecule type" value="Genomic_DNA"/>
</dbReference>
<reference evidence="2" key="1">
    <citation type="journal article" date="2019" name="Int. J. Syst. Evol. Microbiol.">
        <title>The Global Catalogue of Microorganisms (GCM) 10K type strain sequencing project: providing services to taxonomists for standard genome sequencing and annotation.</title>
        <authorList>
            <consortium name="The Broad Institute Genomics Platform"/>
            <consortium name="The Broad Institute Genome Sequencing Center for Infectious Disease"/>
            <person name="Wu L."/>
            <person name="Ma J."/>
        </authorList>
    </citation>
    <scope>NUCLEOTIDE SEQUENCE [LARGE SCALE GENOMIC DNA]</scope>
    <source>
        <strain evidence="2">JCM 16904</strain>
    </source>
</reference>